<evidence type="ECO:0000313" key="1">
    <source>
        <dbReference type="EMBL" id="AXC14004.1"/>
    </source>
</evidence>
<sequence length="60" mass="6562">MFADKIRIWRGGAIYLDSSTKIDCASIVGNYHEIHIPQVSSASLLNYLGKTEVVAEGSHV</sequence>
<dbReference type="EMBL" id="CP030840">
    <property type="protein sequence ID" value="AXC14004.1"/>
    <property type="molecule type" value="Genomic_DNA"/>
</dbReference>
<name>A0A2Z5G5G8_9BACT</name>
<proteinExistence type="predicted"/>
<dbReference type="AlphaFoldDB" id="A0A2Z5G5G8"/>
<evidence type="ECO:0000313" key="2">
    <source>
        <dbReference type="Proteomes" id="UP000253606"/>
    </source>
</evidence>
<accession>A0A2Z5G5G8</accession>
<gene>
    <name evidence="1" type="ORF">ACPOL_4736</name>
</gene>
<protein>
    <submittedName>
        <fullName evidence="1">Uncharacterized protein</fullName>
    </submittedName>
</protein>
<dbReference type="Proteomes" id="UP000253606">
    <property type="component" value="Chromosome"/>
</dbReference>
<keyword evidence="2" id="KW-1185">Reference proteome</keyword>
<reference evidence="1 2" key="1">
    <citation type="journal article" date="2018" name="Front. Microbiol.">
        <title>Hydrolytic Capabilities as a Key to Environmental Success: Chitinolytic and Cellulolytic Acidobacteria From Acidic Sub-arctic Soils and Boreal Peatlands.</title>
        <authorList>
            <person name="Belova S.E."/>
            <person name="Ravin N.V."/>
            <person name="Pankratov T.A."/>
            <person name="Rakitin A.L."/>
            <person name="Ivanova A.A."/>
            <person name="Beletsky A.V."/>
            <person name="Mardanov A.V."/>
            <person name="Sinninghe Damste J.S."/>
            <person name="Dedysh S.N."/>
        </authorList>
    </citation>
    <scope>NUCLEOTIDE SEQUENCE [LARGE SCALE GENOMIC DNA]</scope>
    <source>
        <strain evidence="1 2">SBC82</strain>
    </source>
</reference>
<dbReference type="KEGG" id="abas:ACPOL_4736"/>
<organism evidence="1 2">
    <name type="scientific">Acidisarcina polymorpha</name>
    <dbReference type="NCBI Taxonomy" id="2211140"/>
    <lineage>
        <taxon>Bacteria</taxon>
        <taxon>Pseudomonadati</taxon>
        <taxon>Acidobacteriota</taxon>
        <taxon>Terriglobia</taxon>
        <taxon>Terriglobales</taxon>
        <taxon>Acidobacteriaceae</taxon>
        <taxon>Acidisarcina</taxon>
    </lineage>
</organism>